<proteinExistence type="predicted"/>
<name>A0ABR0SSF7_9HYPO</name>
<dbReference type="EMBL" id="JAVFKD010000004">
    <property type="protein sequence ID" value="KAK5995096.1"/>
    <property type="molecule type" value="Genomic_DNA"/>
</dbReference>
<gene>
    <name evidence="1" type="ORF">PT974_03489</name>
</gene>
<evidence type="ECO:0000313" key="1">
    <source>
        <dbReference type="EMBL" id="KAK5995096.1"/>
    </source>
</evidence>
<sequence length="205" mass="23219">MTGPEEEITSLDKHDGPHWELFDCPGREAVTEDDQVIVKAGCTDDSNDSNCDTVFRGGVPRTVVEMPSTCSIGRYAMAVIMEPSQNQSLPPHVLHKLVTRGVNFQRAPRIFDFTFDYDFSVLHGFDFASHHVKDTFPFWFFNEHLPCSFYGTSAQLTLIRRLNDLTSWEQSHVLFRNKGSVQAGRHMAAQVTLRFSTGQLEIFGM</sequence>
<comment type="caution">
    <text evidence="1">The sequence shown here is derived from an EMBL/GenBank/DDBJ whole genome shotgun (WGS) entry which is preliminary data.</text>
</comment>
<accession>A0ABR0SSF7</accession>
<keyword evidence="2" id="KW-1185">Reference proteome</keyword>
<dbReference type="Proteomes" id="UP001338125">
    <property type="component" value="Unassembled WGS sequence"/>
</dbReference>
<evidence type="ECO:0000313" key="2">
    <source>
        <dbReference type="Proteomes" id="UP001338125"/>
    </source>
</evidence>
<organism evidence="1 2">
    <name type="scientific">Cladobotryum mycophilum</name>
    <dbReference type="NCBI Taxonomy" id="491253"/>
    <lineage>
        <taxon>Eukaryota</taxon>
        <taxon>Fungi</taxon>
        <taxon>Dikarya</taxon>
        <taxon>Ascomycota</taxon>
        <taxon>Pezizomycotina</taxon>
        <taxon>Sordariomycetes</taxon>
        <taxon>Hypocreomycetidae</taxon>
        <taxon>Hypocreales</taxon>
        <taxon>Hypocreaceae</taxon>
        <taxon>Cladobotryum</taxon>
    </lineage>
</organism>
<protein>
    <submittedName>
        <fullName evidence="1">Uncharacterized protein</fullName>
    </submittedName>
</protein>
<reference evidence="1 2" key="1">
    <citation type="submission" date="2024-01" db="EMBL/GenBank/DDBJ databases">
        <title>Complete genome of Cladobotryum mycophilum ATHUM6906.</title>
        <authorList>
            <person name="Christinaki A.C."/>
            <person name="Myridakis A.I."/>
            <person name="Kouvelis V.N."/>
        </authorList>
    </citation>
    <scope>NUCLEOTIDE SEQUENCE [LARGE SCALE GENOMIC DNA]</scope>
    <source>
        <strain evidence="1 2">ATHUM6906</strain>
    </source>
</reference>